<dbReference type="InterPro" id="IPR026893">
    <property type="entry name" value="Tyr/Ser_Pase_IphP-type"/>
</dbReference>
<dbReference type="InterPro" id="IPR019587">
    <property type="entry name" value="Polyketide_cyclase/dehydratase"/>
</dbReference>
<dbReference type="Gene3D" id="3.90.190.10">
    <property type="entry name" value="Protein tyrosine phosphatase superfamily"/>
    <property type="match status" value="1"/>
</dbReference>
<evidence type="ECO:0000313" key="3">
    <source>
        <dbReference type="Proteomes" id="UP000009154"/>
    </source>
</evidence>
<reference evidence="2 3" key="1">
    <citation type="journal article" date="2012" name="Appl. Environ. Microbiol.">
        <title>Involvement of two latex-clearing proteins during rubber degradation and insights into the subsequent degradation pathway revealed by the genome sequence of Gordonia polyisoprenivorans strain VH2.</title>
        <authorList>
            <person name="Hiessl S."/>
            <person name="Schuldes J."/>
            <person name="Thurmer A."/>
            <person name="Halbsguth T."/>
            <person name="Broker D."/>
            <person name="Angelov A."/>
            <person name="Liebl W."/>
            <person name="Daniel R."/>
            <person name="Steinbuchel A."/>
        </authorList>
    </citation>
    <scope>NUCLEOTIDE SEQUENCE [LARGE SCALE GENOMIC DNA]</scope>
    <source>
        <strain evidence="3">DSM 44266 / VH2</strain>
    </source>
</reference>
<dbReference type="Gene3D" id="3.30.530.20">
    <property type="match status" value="1"/>
</dbReference>
<dbReference type="SUPFAM" id="SSF52799">
    <property type="entry name" value="(Phosphotyrosine protein) phosphatases II"/>
    <property type="match status" value="1"/>
</dbReference>
<gene>
    <name evidence="2" type="ordered locus">GPOL_c00890</name>
</gene>
<dbReference type="PANTHER" id="PTHR39332:SF7">
    <property type="entry name" value="SRPBCC FAMILY PROTEIN"/>
    <property type="match status" value="1"/>
</dbReference>
<dbReference type="HOGENOM" id="CLU_711257_0_0_11"/>
<keyword evidence="3" id="KW-1185">Reference proteome</keyword>
<dbReference type="PANTHER" id="PTHR39332">
    <property type="entry name" value="BLL4707 PROTEIN"/>
    <property type="match status" value="1"/>
</dbReference>
<dbReference type="KEGG" id="gpo:GPOL_c00890"/>
<dbReference type="Pfam" id="PF10604">
    <property type="entry name" value="Polyketide_cyc2"/>
    <property type="match status" value="1"/>
</dbReference>
<accession>H6N418</accession>
<dbReference type="CDD" id="cd07821">
    <property type="entry name" value="PYR_PYL_RCAR_like"/>
    <property type="match status" value="1"/>
</dbReference>
<dbReference type="InterPro" id="IPR016130">
    <property type="entry name" value="Tyr_Pase_AS"/>
</dbReference>
<dbReference type="InterPro" id="IPR023393">
    <property type="entry name" value="START-like_dom_sf"/>
</dbReference>
<dbReference type="AlphaFoldDB" id="H6N418"/>
<evidence type="ECO:0000313" key="2">
    <source>
        <dbReference type="EMBL" id="AFA71165.1"/>
    </source>
</evidence>
<dbReference type="InterPro" id="IPR000387">
    <property type="entry name" value="Tyr_Pase_dom"/>
</dbReference>
<dbReference type="RefSeq" id="WP_014358209.1">
    <property type="nucleotide sequence ID" value="NC_016906.1"/>
</dbReference>
<dbReference type="PROSITE" id="PS50056">
    <property type="entry name" value="TYR_PHOSPHATASE_2"/>
    <property type="match status" value="1"/>
</dbReference>
<feature type="domain" description="Tyrosine specific protein phosphatases" evidence="1">
    <location>
        <begin position="125"/>
        <end position="161"/>
    </location>
</feature>
<proteinExistence type="predicted"/>
<dbReference type="eggNOG" id="COG2365">
    <property type="taxonomic scope" value="Bacteria"/>
</dbReference>
<dbReference type="GO" id="GO:0004721">
    <property type="term" value="F:phosphoprotein phosphatase activity"/>
    <property type="evidence" value="ECO:0007669"/>
    <property type="project" value="InterPro"/>
</dbReference>
<dbReference type="PROSITE" id="PS00383">
    <property type="entry name" value="TYR_PHOSPHATASE_1"/>
    <property type="match status" value="1"/>
</dbReference>
<dbReference type="eggNOG" id="COG3832">
    <property type="taxonomic scope" value="Bacteria"/>
</dbReference>
<organism evidence="2 3">
    <name type="scientific">Gordonia polyisoprenivorans (strain DSM 44266 / VH2)</name>
    <dbReference type="NCBI Taxonomy" id="1112204"/>
    <lineage>
        <taxon>Bacteria</taxon>
        <taxon>Bacillati</taxon>
        <taxon>Actinomycetota</taxon>
        <taxon>Actinomycetes</taxon>
        <taxon>Mycobacteriales</taxon>
        <taxon>Gordoniaceae</taxon>
        <taxon>Gordonia</taxon>
    </lineage>
</organism>
<dbReference type="InterPro" id="IPR029021">
    <property type="entry name" value="Prot-tyrosine_phosphatase-like"/>
</dbReference>
<name>H6N418_GORPV</name>
<dbReference type="Pfam" id="PF13350">
    <property type="entry name" value="Y_phosphatase3"/>
    <property type="match status" value="1"/>
</dbReference>
<protein>
    <recommendedName>
        <fullName evidence="1">Tyrosine specific protein phosphatases domain-containing protein</fullName>
    </recommendedName>
</protein>
<dbReference type="STRING" id="1112204.GPOL_c00890"/>
<dbReference type="Proteomes" id="UP000009154">
    <property type="component" value="Chromosome"/>
</dbReference>
<dbReference type="EMBL" id="CP003119">
    <property type="protein sequence ID" value="AFA71165.1"/>
    <property type="molecule type" value="Genomic_DNA"/>
</dbReference>
<dbReference type="GeneID" id="90157203"/>
<dbReference type="SUPFAM" id="SSF55961">
    <property type="entry name" value="Bet v1-like"/>
    <property type="match status" value="1"/>
</dbReference>
<sequence length="388" mass="40960">MSDTQGTQGAAPEGLLGYRPVARLRTGDGRRIAPGLLYRSGTVQFVDADGAADLVARTGLRQIIDLRLDYEAEAEGSGGFADTDIEITHAPFAIRTPVAEGSAVAPMTAPDPLVGAYRGYLAATDAFARIIDALLADHGVPALVHCTLGKDRTGVAVGILLDALGVLRADICADYLARADDLPLMVDRLSAMKSYGDAINVYPPQALRIDPATLLRFLAWLDIEHGGARAWLRSTGIAESRLDALGDRLLVSDDGPTTTQILRSAHLPISADAAWAIVGDVAGVHRWVPGLAATSVENDIRTATFDDGSQAHEQIVAHDDIGRSYTYRYLDGPIPLDAYESTVTVGPDHDGTGSLVVWNATLQATPGVLTAVEGLYDAGMATLRNGVD</sequence>
<evidence type="ECO:0000259" key="1">
    <source>
        <dbReference type="PROSITE" id="PS50056"/>
    </source>
</evidence>